<dbReference type="InterPro" id="IPR012296">
    <property type="entry name" value="Nuclease_put_TT1808"/>
</dbReference>
<keyword evidence="2" id="KW-0255">Endonuclease</keyword>
<evidence type="ECO:0000313" key="3">
    <source>
        <dbReference type="Proteomes" id="UP001464891"/>
    </source>
</evidence>
<evidence type="ECO:0000259" key="1">
    <source>
        <dbReference type="Pfam" id="PF05685"/>
    </source>
</evidence>
<accession>A0ABV0J6D1</accession>
<dbReference type="CDD" id="cd06260">
    <property type="entry name" value="DUF820-like"/>
    <property type="match status" value="1"/>
</dbReference>
<evidence type="ECO:0000313" key="2">
    <source>
        <dbReference type="EMBL" id="MEP0817338.1"/>
    </source>
</evidence>
<dbReference type="SUPFAM" id="SSF52980">
    <property type="entry name" value="Restriction endonuclease-like"/>
    <property type="match status" value="1"/>
</dbReference>
<dbReference type="RefSeq" id="WP_242016995.1">
    <property type="nucleotide sequence ID" value="NZ_JAMPKM010000004.1"/>
</dbReference>
<dbReference type="PANTHER" id="PTHR34107">
    <property type="entry name" value="SLL0198 PROTEIN-RELATED"/>
    <property type="match status" value="1"/>
</dbReference>
<dbReference type="Gene3D" id="3.90.1570.10">
    <property type="entry name" value="tt1808, chain A"/>
    <property type="match status" value="1"/>
</dbReference>
<reference evidence="2 3" key="1">
    <citation type="submission" date="2022-04" db="EMBL/GenBank/DDBJ databases">
        <title>Positive selection, recombination, and allopatry shape intraspecific diversity of widespread and dominant cyanobacteria.</title>
        <authorList>
            <person name="Wei J."/>
            <person name="Shu W."/>
            <person name="Hu C."/>
        </authorList>
    </citation>
    <scope>NUCLEOTIDE SEQUENCE [LARGE SCALE GENOMIC DNA]</scope>
    <source>
        <strain evidence="2 3">GB2-A4</strain>
    </source>
</reference>
<dbReference type="Proteomes" id="UP001464891">
    <property type="component" value="Unassembled WGS sequence"/>
</dbReference>
<feature type="domain" description="Putative restriction endonuclease" evidence="1">
    <location>
        <begin position="19"/>
        <end position="191"/>
    </location>
</feature>
<dbReference type="PANTHER" id="PTHR34107:SF2">
    <property type="entry name" value="SLL0888 PROTEIN"/>
    <property type="match status" value="1"/>
</dbReference>
<keyword evidence="3" id="KW-1185">Reference proteome</keyword>
<dbReference type="EMBL" id="JAMPKM010000004">
    <property type="protein sequence ID" value="MEP0817338.1"/>
    <property type="molecule type" value="Genomic_DNA"/>
</dbReference>
<dbReference type="InterPro" id="IPR008538">
    <property type="entry name" value="Uma2"/>
</dbReference>
<dbReference type="Pfam" id="PF05685">
    <property type="entry name" value="Uma2"/>
    <property type="match status" value="1"/>
</dbReference>
<protein>
    <submittedName>
        <fullName evidence="2">Uma2 family endonuclease</fullName>
    </submittedName>
</protein>
<keyword evidence="2" id="KW-0540">Nuclease</keyword>
<proteinExistence type="predicted"/>
<name>A0ABV0J6D1_9CYAN</name>
<organism evidence="2 3">
    <name type="scientific">Trichocoleus desertorum GB2-A4</name>
    <dbReference type="NCBI Taxonomy" id="2933944"/>
    <lineage>
        <taxon>Bacteria</taxon>
        <taxon>Bacillati</taxon>
        <taxon>Cyanobacteriota</taxon>
        <taxon>Cyanophyceae</taxon>
        <taxon>Leptolyngbyales</taxon>
        <taxon>Trichocoleusaceae</taxon>
        <taxon>Trichocoleus</taxon>
    </lineage>
</organism>
<comment type="caution">
    <text evidence="2">The sequence shown here is derived from an EMBL/GenBank/DDBJ whole genome shotgun (WGS) entry which is preliminary data.</text>
</comment>
<dbReference type="InterPro" id="IPR011335">
    <property type="entry name" value="Restrct_endonuc-II-like"/>
</dbReference>
<keyword evidence="2" id="KW-0378">Hydrolase</keyword>
<gene>
    <name evidence="2" type="ORF">NC998_09535</name>
</gene>
<sequence>MRSPSLNIMISTKPRFESFEEYLAYDDGTEKLYELFNGELIEVPPESGENVAIAIFLLLKLATIVGHARVRPHGLELEVRGEPRNRYPDLTVIGEEHVEQLRRRNTLRFDMAPPLLVVEIVSPGELQRDRDYIAKRMQYQDRGIPEYWIVDPQLQTVLVLELSGDVYTEISTLQGEDQMRSPQLEELNLTVSQLFTAGQ</sequence>
<dbReference type="GO" id="GO:0004519">
    <property type="term" value="F:endonuclease activity"/>
    <property type="evidence" value="ECO:0007669"/>
    <property type="project" value="UniProtKB-KW"/>
</dbReference>